<evidence type="ECO:0000256" key="1">
    <source>
        <dbReference type="SAM" id="MobiDB-lite"/>
    </source>
</evidence>
<dbReference type="AlphaFoldDB" id="A0A8X6UIP9"/>
<reference evidence="2" key="1">
    <citation type="submission" date="2020-08" db="EMBL/GenBank/DDBJ databases">
        <title>Multicomponent nature underlies the extraordinary mechanical properties of spider dragline silk.</title>
        <authorList>
            <person name="Kono N."/>
            <person name="Nakamura H."/>
            <person name="Mori M."/>
            <person name="Yoshida Y."/>
            <person name="Ohtoshi R."/>
            <person name="Malay A.D."/>
            <person name="Moran D.A.P."/>
            <person name="Tomita M."/>
            <person name="Numata K."/>
            <person name="Arakawa K."/>
        </authorList>
    </citation>
    <scope>NUCLEOTIDE SEQUENCE</scope>
</reference>
<evidence type="ECO:0000313" key="3">
    <source>
        <dbReference type="Proteomes" id="UP000887013"/>
    </source>
</evidence>
<evidence type="ECO:0000313" key="2">
    <source>
        <dbReference type="EMBL" id="GFU24879.1"/>
    </source>
</evidence>
<keyword evidence="3" id="KW-1185">Reference proteome</keyword>
<dbReference type="EMBL" id="BMAW01128305">
    <property type="protein sequence ID" value="GFU24879.1"/>
    <property type="molecule type" value="Genomic_DNA"/>
</dbReference>
<name>A0A8X6UIP9_NEPPI</name>
<feature type="region of interest" description="Disordered" evidence="1">
    <location>
        <begin position="1"/>
        <end position="22"/>
    </location>
</feature>
<feature type="compositionally biased region" description="Basic and acidic residues" evidence="1">
    <location>
        <begin position="7"/>
        <end position="22"/>
    </location>
</feature>
<organism evidence="2 3">
    <name type="scientific">Nephila pilipes</name>
    <name type="common">Giant wood spider</name>
    <name type="synonym">Nephila maculata</name>
    <dbReference type="NCBI Taxonomy" id="299642"/>
    <lineage>
        <taxon>Eukaryota</taxon>
        <taxon>Metazoa</taxon>
        <taxon>Ecdysozoa</taxon>
        <taxon>Arthropoda</taxon>
        <taxon>Chelicerata</taxon>
        <taxon>Arachnida</taxon>
        <taxon>Araneae</taxon>
        <taxon>Araneomorphae</taxon>
        <taxon>Entelegynae</taxon>
        <taxon>Araneoidea</taxon>
        <taxon>Nephilidae</taxon>
        <taxon>Nephila</taxon>
    </lineage>
</organism>
<gene>
    <name evidence="2" type="ORF">NPIL_29561</name>
</gene>
<protein>
    <submittedName>
        <fullName evidence="2">Uncharacterized protein</fullName>
    </submittedName>
</protein>
<sequence>MKSARTPIKELNKLPKSESKEHKYKEDLNADICISQEDEFPVLPLENKEDNDAYKSYLESVASTSQNNLVSDHRGIACDKKKTL</sequence>
<comment type="caution">
    <text evidence="2">The sequence shown here is derived from an EMBL/GenBank/DDBJ whole genome shotgun (WGS) entry which is preliminary data.</text>
</comment>
<proteinExistence type="predicted"/>
<accession>A0A8X6UIP9</accession>
<dbReference type="Proteomes" id="UP000887013">
    <property type="component" value="Unassembled WGS sequence"/>
</dbReference>